<organism evidence="1 2">
    <name type="scientific">Nephila pilipes</name>
    <name type="common">Giant wood spider</name>
    <name type="synonym">Nephila maculata</name>
    <dbReference type="NCBI Taxonomy" id="299642"/>
    <lineage>
        <taxon>Eukaryota</taxon>
        <taxon>Metazoa</taxon>
        <taxon>Ecdysozoa</taxon>
        <taxon>Arthropoda</taxon>
        <taxon>Chelicerata</taxon>
        <taxon>Arachnida</taxon>
        <taxon>Araneae</taxon>
        <taxon>Araneomorphae</taxon>
        <taxon>Entelegynae</taxon>
        <taxon>Araneoidea</taxon>
        <taxon>Nephilidae</taxon>
        <taxon>Nephila</taxon>
    </lineage>
</organism>
<feature type="non-terminal residue" evidence="1">
    <location>
        <position position="1"/>
    </location>
</feature>
<comment type="caution">
    <text evidence="1">The sequence shown here is derived from an EMBL/GenBank/DDBJ whole genome shotgun (WGS) entry which is preliminary data.</text>
</comment>
<evidence type="ECO:0000313" key="1">
    <source>
        <dbReference type="EMBL" id="GFT85130.1"/>
    </source>
</evidence>
<gene>
    <name evidence="1" type="ORF">NPIL_575681</name>
</gene>
<name>A0A8X6PRG7_NEPPI</name>
<evidence type="ECO:0000313" key="2">
    <source>
        <dbReference type="Proteomes" id="UP000887013"/>
    </source>
</evidence>
<proteinExistence type="predicted"/>
<keyword evidence="2" id="KW-1185">Reference proteome</keyword>
<sequence length="25" mass="2640">LRIAPLLMLSSLDEDLKTAVAVDVG</sequence>
<protein>
    <submittedName>
        <fullName evidence="1">Uncharacterized protein</fullName>
    </submittedName>
</protein>
<dbReference type="AlphaFoldDB" id="A0A8X6PRG7"/>
<reference evidence="1" key="1">
    <citation type="submission" date="2020-08" db="EMBL/GenBank/DDBJ databases">
        <title>Multicomponent nature underlies the extraordinary mechanical properties of spider dragline silk.</title>
        <authorList>
            <person name="Kono N."/>
            <person name="Nakamura H."/>
            <person name="Mori M."/>
            <person name="Yoshida Y."/>
            <person name="Ohtoshi R."/>
            <person name="Malay A.D."/>
            <person name="Moran D.A.P."/>
            <person name="Tomita M."/>
            <person name="Numata K."/>
            <person name="Arakawa K."/>
        </authorList>
    </citation>
    <scope>NUCLEOTIDE SEQUENCE</scope>
</reference>
<accession>A0A8X6PRG7</accession>
<dbReference type="Proteomes" id="UP000887013">
    <property type="component" value="Unassembled WGS sequence"/>
</dbReference>
<dbReference type="EMBL" id="BMAW01119548">
    <property type="protein sequence ID" value="GFT85130.1"/>
    <property type="molecule type" value="Genomic_DNA"/>
</dbReference>